<protein>
    <submittedName>
        <fullName evidence="1">Uncharacterized protein</fullName>
    </submittedName>
</protein>
<evidence type="ECO:0000313" key="2">
    <source>
        <dbReference type="Proteomes" id="UP001596267"/>
    </source>
</evidence>
<organism evidence="1 2">
    <name type="scientific">Sporolactobacillus kofuensis</name>
    <dbReference type="NCBI Taxonomy" id="269672"/>
    <lineage>
        <taxon>Bacteria</taxon>
        <taxon>Bacillati</taxon>
        <taxon>Bacillota</taxon>
        <taxon>Bacilli</taxon>
        <taxon>Bacillales</taxon>
        <taxon>Sporolactobacillaceae</taxon>
        <taxon>Sporolactobacillus</taxon>
    </lineage>
</organism>
<dbReference type="RefSeq" id="WP_253077332.1">
    <property type="nucleotide sequence ID" value="NZ_JAMXWN010000019.1"/>
</dbReference>
<proteinExistence type="predicted"/>
<comment type="caution">
    <text evidence="1">The sequence shown here is derived from an EMBL/GenBank/DDBJ whole genome shotgun (WGS) entry which is preliminary data.</text>
</comment>
<name>A0ABW1W9G7_9BACL</name>
<evidence type="ECO:0000313" key="1">
    <source>
        <dbReference type="EMBL" id="MFC6385223.1"/>
    </source>
</evidence>
<gene>
    <name evidence="1" type="ORF">ACFP7A_01305</name>
</gene>
<dbReference type="EMBL" id="JBHSTQ010000001">
    <property type="protein sequence ID" value="MFC6385223.1"/>
    <property type="molecule type" value="Genomic_DNA"/>
</dbReference>
<accession>A0ABW1W9G7</accession>
<dbReference type="Proteomes" id="UP001596267">
    <property type="component" value="Unassembled WGS sequence"/>
</dbReference>
<reference evidence="2" key="1">
    <citation type="journal article" date="2019" name="Int. J. Syst. Evol. Microbiol.">
        <title>The Global Catalogue of Microorganisms (GCM) 10K type strain sequencing project: providing services to taxonomists for standard genome sequencing and annotation.</title>
        <authorList>
            <consortium name="The Broad Institute Genomics Platform"/>
            <consortium name="The Broad Institute Genome Sequencing Center for Infectious Disease"/>
            <person name="Wu L."/>
            <person name="Ma J."/>
        </authorList>
    </citation>
    <scope>NUCLEOTIDE SEQUENCE [LARGE SCALE GENOMIC DNA]</scope>
    <source>
        <strain evidence="2">CCUG 42001</strain>
    </source>
</reference>
<sequence>MSRRVVEHLSRTSENELLTVITVFEDGINKQTARQLVPYSKRHGVLISSGDGYEWRG</sequence>
<keyword evidence="2" id="KW-1185">Reference proteome</keyword>